<feature type="domain" description="SRP9" evidence="2">
    <location>
        <begin position="5"/>
        <end position="112"/>
    </location>
</feature>
<feature type="compositionally biased region" description="Basic residues" evidence="1">
    <location>
        <begin position="29"/>
        <end position="41"/>
    </location>
</feature>
<dbReference type="EMBL" id="MU864937">
    <property type="protein sequence ID" value="KAK4465751.1"/>
    <property type="molecule type" value="Genomic_DNA"/>
</dbReference>
<dbReference type="Proteomes" id="UP001321749">
    <property type="component" value="Unassembled WGS sequence"/>
</dbReference>
<dbReference type="AlphaFoldDB" id="A0AAV9I170"/>
<comment type="caution">
    <text evidence="3">The sequence shown here is derived from an EMBL/GenBank/DDBJ whole genome shotgun (WGS) entry which is preliminary data.</text>
</comment>
<dbReference type="PANTHER" id="PTHR12834:SF12">
    <property type="entry name" value="SIGNAL RECOGNITION PARTICLE 9 KDA PROTEIN"/>
    <property type="match status" value="1"/>
</dbReference>
<proteinExistence type="predicted"/>
<organism evidence="3 4">
    <name type="scientific">Cladorrhinum samala</name>
    <dbReference type="NCBI Taxonomy" id="585594"/>
    <lineage>
        <taxon>Eukaryota</taxon>
        <taxon>Fungi</taxon>
        <taxon>Dikarya</taxon>
        <taxon>Ascomycota</taxon>
        <taxon>Pezizomycotina</taxon>
        <taxon>Sordariomycetes</taxon>
        <taxon>Sordariomycetidae</taxon>
        <taxon>Sordariales</taxon>
        <taxon>Podosporaceae</taxon>
        <taxon>Cladorrhinum</taxon>
    </lineage>
</organism>
<dbReference type="Pfam" id="PF05486">
    <property type="entry name" value="SRP9-21"/>
    <property type="match status" value="1"/>
</dbReference>
<dbReference type="InterPro" id="IPR039432">
    <property type="entry name" value="SRP9_dom"/>
</dbReference>
<gene>
    <name evidence="3" type="ORF">QBC42DRAFT_260878</name>
</gene>
<sequence length="183" mass="19433">MPYYEKSEDWLHQSSLLLQARPATTRITTRYHIKPARRATKPTKTTADDGASDPTTTTPAAKQEEQDSKPPRGHLVLKTYDPESGVTLKYKTSKAAEVGRLVSMLGNLGRRMSGLPPDPSSAGAVDEEKGGNAAAAQSQDVEMVDASASGTQTPTTAAAAAVQEKQEKAAVNAGKGKKKKGKR</sequence>
<evidence type="ECO:0000313" key="3">
    <source>
        <dbReference type="EMBL" id="KAK4465751.1"/>
    </source>
</evidence>
<reference evidence="3" key="1">
    <citation type="journal article" date="2023" name="Mol. Phylogenet. Evol.">
        <title>Genome-scale phylogeny and comparative genomics of the fungal order Sordariales.</title>
        <authorList>
            <person name="Hensen N."/>
            <person name="Bonometti L."/>
            <person name="Westerberg I."/>
            <person name="Brannstrom I.O."/>
            <person name="Guillou S."/>
            <person name="Cros-Aarteil S."/>
            <person name="Calhoun S."/>
            <person name="Haridas S."/>
            <person name="Kuo A."/>
            <person name="Mondo S."/>
            <person name="Pangilinan J."/>
            <person name="Riley R."/>
            <person name="LaButti K."/>
            <person name="Andreopoulos B."/>
            <person name="Lipzen A."/>
            <person name="Chen C."/>
            <person name="Yan M."/>
            <person name="Daum C."/>
            <person name="Ng V."/>
            <person name="Clum A."/>
            <person name="Steindorff A."/>
            <person name="Ohm R.A."/>
            <person name="Martin F."/>
            <person name="Silar P."/>
            <person name="Natvig D.O."/>
            <person name="Lalanne C."/>
            <person name="Gautier V."/>
            <person name="Ament-Velasquez S.L."/>
            <person name="Kruys A."/>
            <person name="Hutchinson M.I."/>
            <person name="Powell A.J."/>
            <person name="Barry K."/>
            <person name="Miller A.N."/>
            <person name="Grigoriev I.V."/>
            <person name="Debuchy R."/>
            <person name="Gladieux P."/>
            <person name="Hiltunen Thoren M."/>
            <person name="Johannesson H."/>
        </authorList>
    </citation>
    <scope>NUCLEOTIDE SEQUENCE</scope>
    <source>
        <strain evidence="3">PSN324</strain>
    </source>
</reference>
<name>A0AAV9I170_9PEZI</name>
<evidence type="ECO:0000256" key="1">
    <source>
        <dbReference type="SAM" id="MobiDB-lite"/>
    </source>
</evidence>
<evidence type="ECO:0000313" key="4">
    <source>
        <dbReference type="Proteomes" id="UP001321749"/>
    </source>
</evidence>
<evidence type="ECO:0000259" key="2">
    <source>
        <dbReference type="Pfam" id="PF05486"/>
    </source>
</evidence>
<keyword evidence="4" id="KW-1185">Reference proteome</keyword>
<dbReference type="GO" id="GO:0005786">
    <property type="term" value="C:signal recognition particle, endoplasmic reticulum targeting"/>
    <property type="evidence" value="ECO:0007669"/>
    <property type="project" value="TreeGrafter"/>
</dbReference>
<protein>
    <submittedName>
        <fullName evidence="3">Signal recognition particle 9 kDa protein-domain-containing protein</fullName>
    </submittedName>
</protein>
<dbReference type="PANTHER" id="PTHR12834">
    <property type="entry name" value="SIGNAL RECOGNITION PARTICLE 9 KDA PROTEIN"/>
    <property type="match status" value="1"/>
</dbReference>
<reference evidence="3" key="2">
    <citation type="submission" date="2023-06" db="EMBL/GenBank/DDBJ databases">
        <authorList>
            <consortium name="Lawrence Berkeley National Laboratory"/>
            <person name="Mondo S.J."/>
            <person name="Hensen N."/>
            <person name="Bonometti L."/>
            <person name="Westerberg I."/>
            <person name="Brannstrom I.O."/>
            <person name="Guillou S."/>
            <person name="Cros-Aarteil S."/>
            <person name="Calhoun S."/>
            <person name="Haridas S."/>
            <person name="Kuo A."/>
            <person name="Pangilinan J."/>
            <person name="Riley R."/>
            <person name="Labutti K."/>
            <person name="Andreopoulos B."/>
            <person name="Lipzen A."/>
            <person name="Chen C."/>
            <person name="Yanf M."/>
            <person name="Daum C."/>
            <person name="Ng V."/>
            <person name="Clum A."/>
            <person name="Steindorff A."/>
            <person name="Ohm R."/>
            <person name="Martin F."/>
            <person name="Silar P."/>
            <person name="Natvig D."/>
            <person name="Lalanne C."/>
            <person name="Gautier V."/>
            <person name="Ament-Velasquez S.L."/>
            <person name="Kruys A."/>
            <person name="Hutchinson M.I."/>
            <person name="Powell A.J."/>
            <person name="Barry K."/>
            <person name="Miller A.N."/>
            <person name="Grigoriev I.V."/>
            <person name="Debuchy R."/>
            <person name="Gladieux P."/>
            <person name="Thoren M.H."/>
            <person name="Johannesson H."/>
        </authorList>
    </citation>
    <scope>NUCLEOTIDE SEQUENCE</scope>
    <source>
        <strain evidence="3">PSN324</strain>
    </source>
</reference>
<accession>A0AAV9I170</accession>
<feature type="region of interest" description="Disordered" evidence="1">
    <location>
        <begin position="28"/>
        <end position="87"/>
    </location>
</feature>
<dbReference type="GO" id="GO:0006614">
    <property type="term" value="P:SRP-dependent cotranslational protein targeting to membrane"/>
    <property type="evidence" value="ECO:0007669"/>
    <property type="project" value="InterPro"/>
</dbReference>
<dbReference type="InterPro" id="IPR039914">
    <property type="entry name" value="SRP9-like"/>
</dbReference>
<feature type="region of interest" description="Disordered" evidence="1">
    <location>
        <begin position="108"/>
        <end position="183"/>
    </location>
</feature>